<name>A0A0S3T3D0_PHAAN</name>
<dbReference type="EMBL" id="AP015043">
    <property type="protein sequence ID" value="BAT99736.1"/>
    <property type="molecule type" value="Genomic_DNA"/>
</dbReference>
<reference evidence="1 2" key="1">
    <citation type="journal article" date="2015" name="Sci. Rep.">
        <title>The power of single molecule real-time sequencing technology in the de novo assembly of a eukaryotic genome.</title>
        <authorList>
            <person name="Sakai H."/>
            <person name="Naito K."/>
            <person name="Ogiso-Tanaka E."/>
            <person name="Takahashi Y."/>
            <person name="Iseki K."/>
            <person name="Muto C."/>
            <person name="Satou K."/>
            <person name="Teruya K."/>
            <person name="Shiroma A."/>
            <person name="Shimoji M."/>
            <person name="Hirano T."/>
            <person name="Itoh T."/>
            <person name="Kaga A."/>
            <person name="Tomooka N."/>
        </authorList>
    </citation>
    <scope>NUCLEOTIDE SEQUENCE [LARGE SCALE GENOMIC DNA]</scope>
    <source>
        <strain evidence="2">cv. Shumari</strain>
    </source>
</reference>
<dbReference type="Proteomes" id="UP000291084">
    <property type="component" value="Chromosome 10"/>
</dbReference>
<evidence type="ECO:0000313" key="2">
    <source>
        <dbReference type="Proteomes" id="UP000291084"/>
    </source>
</evidence>
<evidence type="ECO:0000313" key="1">
    <source>
        <dbReference type="EMBL" id="BAT99736.1"/>
    </source>
</evidence>
<proteinExistence type="predicted"/>
<keyword evidence="2" id="KW-1185">Reference proteome</keyword>
<dbReference type="AlphaFoldDB" id="A0A0S3T3D0"/>
<protein>
    <submittedName>
        <fullName evidence="1">Uncharacterized protein</fullName>
    </submittedName>
</protein>
<sequence>MKVQPTLNMDVSPSLHFLCCWMLSKPRLLQLSYFLQHAYHPPFSFGREMKNEWGAAAGCLSKETVSLFSKRRSKTKCGVGEDGHQKFCTSLQAKINAFPLHVGRELLNVRWTW</sequence>
<accession>A0A0S3T3D0</accession>
<organism evidence="1 2">
    <name type="scientific">Vigna angularis var. angularis</name>
    <dbReference type="NCBI Taxonomy" id="157739"/>
    <lineage>
        <taxon>Eukaryota</taxon>
        <taxon>Viridiplantae</taxon>
        <taxon>Streptophyta</taxon>
        <taxon>Embryophyta</taxon>
        <taxon>Tracheophyta</taxon>
        <taxon>Spermatophyta</taxon>
        <taxon>Magnoliopsida</taxon>
        <taxon>eudicotyledons</taxon>
        <taxon>Gunneridae</taxon>
        <taxon>Pentapetalae</taxon>
        <taxon>rosids</taxon>
        <taxon>fabids</taxon>
        <taxon>Fabales</taxon>
        <taxon>Fabaceae</taxon>
        <taxon>Papilionoideae</taxon>
        <taxon>50 kb inversion clade</taxon>
        <taxon>NPAAA clade</taxon>
        <taxon>indigoferoid/millettioid clade</taxon>
        <taxon>Phaseoleae</taxon>
        <taxon>Vigna</taxon>
    </lineage>
</organism>
<gene>
    <name evidence="1" type="primary">Vigan.10G124700</name>
    <name evidence="1" type="ORF">VIGAN_10124700</name>
</gene>